<keyword evidence="1" id="KW-0472">Membrane</keyword>
<keyword evidence="1" id="KW-0812">Transmembrane</keyword>
<gene>
    <name evidence="2" type="ORF">RM425_20670</name>
</gene>
<dbReference type="EMBL" id="JAVREI010000024">
    <property type="protein sequence ID" value="MDT0278322.1"/>
    <property type="molecule type" value="Genomic_DNA"/>
</dbReference>
<protein>
    <submittedName>
        <fullName evidence="2">Uncharacterized protein</fullName>
    </submittedName>
</protein>
<keyword evidence="3" id="KW-1185">Reference proteome</keyword>
<dbReference type="RefSeq" id="WP_311347121.1">
    <property type="nucleotide sequence ID" value="NZ_JAVREI010000024.1"/>
</dbReference>
<feature type="transmembrane region" description="Helical" evidence="1">
    <location>
        <begin position="7"/>
        <end position="28"/>
    </location>
</feature>
<sequence>MLRERTAWLSVAVLGALALVGVGLWLVLTPSASDSGVPDEFTDRRSLLDCGRTPLGPGDTAGRAVTDVGKEVNECFDAALAEGTGAELVVEGASPEGEPVFEYHRALPEGGVEVFIDSRGGGFGPPRWSYFRCPDAQTFVVARGECEYREF</sequence>
<comment type="caution">
    <text evidence="2">The sequence shown here is derived from an EMBL/GenBank/DDBJ whole genome shotgun (WGS) entry which is preliminary data.</text>
</comment>
<evidence type="ECO:0000256" key="1">
    <source>
        <dbReference type="SAM" id="Phobius"/>
    </source>
</evidence>
<accession>A0ABU2KDT7</accession>
<evidence type="ECO:0000313" key="2">
    <source>
        <dbReference type="EMBL" id="MDT0278322.1"/>
    </source>
</evidence>
<name>A0ABU2KDT7_9ACTN</name>
<keyword evidence="1" id="KW-1133">Transmembrane helix</keyword>
<reference evidence="3" key="1">
    <citation type="submission" date="2023-07" db="EMBL/GenBank/DDBJ databases">
        <title>30 novel species of actinomycetes from the DSMZ collection.</title>
        <authorList>
            <person name="Nouioui I."/>
        </authorList>
    </citation>
    <scope>NUCLEOTIDE SEQUENCE [LARGE SCALE GENOMIC DNA]</scope>
    <source>
        <strain evidence="3">DSM 46792</strain>
    </source>
</reference>
<organism evidence="2 3">
    <name type="scientific">Blastococcus goldschmidtiae</name>
    <dbReference type="NCBI Taxonomy" id="3075546"/>
    <lineage>
        <taxon>Bacteria</taxon>
        <taxon>Bacillati</taxon>
        <taxon>Actinomycetota</taxon>
        <taxon>Actinomycetes</taxon>
        <taxon>Geodermatophilales</taxon>
        <taxon>Geodermatophilaceae</taxon>
        <taxon>Blastococcus</taxon>
    </lineage>
</organism>
<dbReference type="Proteomes" id="UP001183222">
    <property type="component" value="Unassembled WGS sequence"/>
</dbReference>
<evidence type="ECO:0000313" key="3">
    <source>
        <dbReference type="Proteomes" id="UP001183222"/>
    </source>
</evidence>
<proteinExistence type="predicted"/>